<feature type="domain" description="K+ potassium transporter integral membrane" evidence="13">
    <location>
        <begin position="26"/>
        <end position="478"/>
    </location>
</feature>
<accession>B3QL99</accession>
<keyword evidence="7 12" id="KW-0769">Symport</keyword>
<evidence type="ECO:0000259" key="14">
    <source>
        <dbReference type="Pfam" id="PF22776"/>
    </source>
</evidence>
<keyword evidence="6 12" id="KW-0812">Transmembrane</keyword>
<keyword evidence="8 12" id="KW-0630">Potassium</keyword>
<comment type="catalytic activity">
    <reaction evidence="12">
        <text>K(+)(in) + H(+)(in) = K(+)(out) + H(+)(out)</text>
        <dbReference type="Rhea" id="RHEA:28490"/>
        <dbReference type="ChEBI" id="CHEBI:15378"/>
        <dbReference type="ChEBI" id="CHEBI:29103"/>
    </reaction>
</comment>
<feature type="domain" description="K+ potassium transporter C-terminal" evidence="14">
    <location>
        <begin position="490"/>
        <end position="637"/>
    </location>
</feature>
<feature type="transmembrane region" description="Helical" evidence="12">
    <location>
        <begin position="407"/>
        <end position="428"/>
    </location>
</feature>
<dbReference type="Proteomes" id="UP000008811">
    <property type="component" value="Chromosome"/>
</dbReference>
<comment type="similarity">
    <text evidence="2 12">Belongs to the HAK/KUP transporter (TC 2.A.72) family.</text>
</comment>
<evidence type="ECO:0000313" key="16">
    <source>
        <dbReference type="Proteomes" id="UP000008811"/>
    </source>
</evidence>
<keyword evidence="3 12" id="KW-0813">Transport</keyword>
<dbReference type="RefSeq" id="WP_012503170.1">
    <property type="nucleotide sequence ID" value="NC_011027.1"/>
</dbReference>
<dbReference type="eggNOG" id="COG3158">
    <property type="taxonomic scope" value="Bacteria"/>
</dbReference>
<feature type="transmembrane region" description="Helical" evidence="12">
    <location>
        <begin position="21"/>
        <end position="43"/>
    </location>
</feature>
<evidence type="ECO:0000256" key="11">
    <source>
        <dbReference type="ARBA" id="ARBA00023136"/>
    </source>
</evidence>
<evidence type="ECO:0000256" key="5">
    <source>
        <dbReference type="ARBA" id="ARBA00022538"/>
    </source>
</evidence>
<organism evidence="15 16">
    <name type="scientific">Chlorobaculum parvum (strain DSM 263 / NCIMB 8327)</name>
    <name type="common">Chlorobium vibrioforme subsp. thiosulfatophilum</name>
    <dbReference type="NCBI Taxonomy" id="517417"/>
    <lineage>
        <taxon>Bacteria</taxon>
        <taxon>Pseudomonadati</taxon>
        <taxon>Chlorobiota</taxon>
        <taxon>Chlorobiia</taxon>
        <taxon>Chlorobiales</taxon>
        <taxon>Chlorobiaceae</taxon>
        <taxon>Chlorobaculum</taxon>
    </lineage>
</organism>
<evidence type="ECO:0000256" key="8">
    <source>
        <dbReference type="ARBA" id="ARBA00022958"/>
    </source>
</evidence>
<dbReference type="InterPro" id="IPR053952">
    <property type="entry name" value="K_trans_C"/>
</dbReference>
<sequence>MSATSEDSHLSSPSGKSDFKHLATLSLAALGVVFGDIGTSPLYAIRECFHGEYSIPVTEQNVLGVLSLLVWSLLLIVTLKYLTFIMKADNEGEGGILALTSLIISHSKKNKSERWFLVGIGLFGASVLCGEAMITPAISVLSAVEGLQVIAPASSNLVIPVTVAILAGLFLFQHHGTARLGALFGPIILLWFASLAVLGLVQIFQYPQIFRAFFPWHGISFLMNNQIHGFMVLGAVFLAVTGAEALYADMGHFGRRPIRLTWAIFVLPALLLNYFGQGALLLADPSVSHHPFYALVPSWALIPMVLLATVATVIASQALITGLYSLTQQAIQLGYLPRLTIRHTSASHIGQIYVPAANWGLMVATISLVLGFGSSSRLAAAYGASMTTTMLISTILFFFVSRHMWKWNPFASFGLLVMFLVIDLSFFSASMSKLFHGAWFPLVMGLSLFMLMMTWKQGRKLLYKQINERTLTVSEFVESLSLQQPQRIKGQAIYLTANPDVVPMALLHNMRHNKILHSEVGLLHFSTERVPRVPNSKKVEVVQLNYGLYKITARYGFMEYPNIRQVLALANQQGMHFKIEAISFFLNREKIVTGIKSKMSVWRKKLFALMSRNALSATAYYDLPSGQVIEIGVQVQI</sequence>
<evidence type="ECO:0000313" key="15">
    <source>
        <dbReference type="EMBL" id="ACF12337.1"/>
    </source>
</evidence>
<feature type="transmembrane region" description="Helical" evidence="12">
    <location>
        <begin position="300"/>
        <end position="326"/>
    </location>
</feature>
<dbReference type="EMBL" id="CP001099">
    <property type="protein sequence ID" value="ACF12337.1"/>
    <property type="molecule type" value="Genomic_DNA"/>
</dbReference>
<keyword evidence="4 12" id="KW-1003">Cell membrane</keyword>
<feature type="transmembrane region" description="Helical" evidence="12">
    <location>
        <begin position="379"/>
        <end position="400"/>
    </location>
</feature>
<dbReference type="PANTHER" id="PTHR30540">
    <property type="entry name" value="OSMOTIC STRESS POTASSIUM TRANSPORTER"/>
    <property type="match status" value="1"/>
</dbReference>
<evidence type="ECO:0000256" key="2">
    <source>
        <dbReference type="ARBA" id="ARBA00007019"/>
    </source>
</evidence>
<feature type="transmembrane region" description="Helical" evidence="12">
    <location>
        <begin position="352"/>
        <end position="373"/>
    </location>
</feature>
<gene>
    <name evidence="12" type="primary">kup</name>
    <name evidence="15" type="ordered locus">Cpar_1945</name>
</gene>
<dbReference type="Pfam" id="PF22776">
    <property type="entry name" value="K_trans_C"/>
    <property type="match status" value="1"/>
</dbReference>
<name>B3QL99_CHLP8</name>
<dbReference type="InterPro" id="IPR053951">
    <property type="entry name" value="K_trans_N"/>
</dbReference>
<dbReference type="HOGENOM" id="CLU_008142_4_2_10"/>
<feature type="transmembrane region" description="Helical" evidence="12">
    <location>
        <begin position="150"/>
        <end position="172"/>
    </location>
</feature>
<feature type="transmembrane region" description="Helical" evidence="12">
    <location>
        <begin position="115"/>
        <end position="138"/>
    </location>
</feature>
<evidence type="ECO:0000256" key="10">
    <source>
        <dbReference type="ARBA" id="ARBA00023065"/>
    </source>
</evidence>
<comment type="subcellular location">
    <subcellularLocation>
        <location evidence="12">Cell inner membrane</location>
        <topology evidence="12">Multi-pass membrane protein</topology>
    </subcellularLocation>
    <subcellularLocation>
        <location evidence="1">Membrane</location>
        <topology evidence="1">Multi-pass membrane protein</topology>
    </subcellularLocation>
</comment>
<keyword evidence="11 12" id="KW-0472">Membrane</keyword>
<keyword evidence="16" id="KW-1185">Reference proteome</keyword>
<dbReference type="GO" id="GO:0015293">
    <property type="term" value="F:symporter activity"/>
    <property type="evidence" value="ECO:0007669"/>
    <property type="project" value="UniProtKB-UniRule"/>
</dbReference>
<dbReference type="AlphaFoldDB" id="B3QL99"/>
<dbReference type="HAMAP" id="MF_01522">
    <property type="entry name" value="Kup"/>
    <property type="match status" value="1"/>
</dbReference>
<evidence type="ECO:0000256" key="4">
    <source>
        <dbReference type="ARBA" id="ARBA00022475"/>
    </source>
</evidence>
<evidence type="ECO:0000256" key="9">
    <source>
        <dbReference type="ARBA" id="ARBA00022989"/>
    </source>
</evidence>
<evidence type="ECO:0000256" key="1">
    <source>
        <dbReference type="ARBA" id="ARBA00004141"/>
    </source>
</evidence>
<dbReference type="GO" id="GO:0015079">
    <property type="term" value="F:potassium ion transmembrane transporter activity"/>
    <property type="evidence" value="ECO:0007669"/>
    <property type="project" value="UniProtKB-UniRule"/>
</dbReference>
<proteinExistence type="inferred from homology"/>
<comment type="function">
    <text evidence="12">Transport of potassium into the cell. Likely operates as a K(+):H(+) symporter.</text>
</comment>
<feature type="transmembrane region" description="Helical" evidence="12">
    <location>
        <begin position="63"/>
        <end position="82"/>
    </location>
</feature>
<dbReference type="STRING" id="517417.Cpar_1945"/>
<feature type="transmembrane region" description="Helical" evidence="12">
    <location>
        <begin position="227"/>
        <end position="248"/>
    </location>
</feature>
<evidence type="ECO:0000256" key="7">
    <source>
        <dbReference type="ARBA" id="ARBA00022847"/>
    </source>
</evidence>
<reference evidence="15" key="1">
    <citation type="submission" date="2008-06" db="EMBL/GenBank/DDBJ databases">
        <title>Complete sequence of Chlorobaculum parvum NCIB 8327.</title>
        <authorList>
            <consortium name="US DOE Joint Genome Institute"/>
            <person name="Lucas S."/>
            <person name="Copeland A."/>
            <person name="Lapidus A."/>
            <person name="Glavina del Rio T."/>
            <person name="Dalin E."/>
            <person name="Tice H."/>
            <person name="Bruce D."/>
            <person name="Goodwin L."/>
            <person name="Pitluck S."/>
            <person name="Schmutz J."/>
            <person name="Larimer F."/>
            <person name="Land M."/>
            <person name="Hauser L."/>
            <person name="Kyrpides N."/>
            <person name="Mikhailova N."/>
            <person name="Zhao F."/>
            <person name="Li T."/>
            <person name="Liu Z."/>
            <person name="Overmann J."/>
            <person name="Bryant D.A."/>
            <person name="Richardson P."/>
        </authorList>
    </citation>
    <scope>NUCLEOTIDE SEQUENCE [LARGE SCALE GENOMIC DNA]</scope>
    <source>
        <strain evidence="15">NCIB 8327</strain>
    </source>
</reference>
<dbReference type="GO" id="GO:0005886">
    <property type="term" value="C:plasma membrane"/>
    <property type="evidence" value="ECO:0007669"/>
    <property type="project" value="UniProtKB-SubCell"/>
</dbReference>
<dbReference type="InterPro" id="IPR003855">
    <property type="entry name" value="K+_transporter"/>
</dbReference>
<evidence type="ECO:0000259" key="13">
    <source>
        <dbReference type="Pfam" id="PF02705"/>
    </source>
</evidence>
<feature type="transmembrane region" description="Helical" evidence="12">
    <location>
        <begin position="184"/>
        <end position="207"/>
    </location>
</feature>
<keyword evidence="9 12" id="KW-1133">Transmembrane helix</keyword>
<dbReference type="KEGG" id="cpc:Cpar_1945"/>
<keyword evidence="12" id="KW-0997">Cell inner membrane</keyword>
<dbReference type="PANTHER" id="PTHR30540:SF79">
    <property type="entry name" value="LOW AFFINITY POTASSIUM TRANSPORT SYSTEM PROTEIN KUP"/>
    <property type="match status" value="1"/>
</dbReference>
<feature type="transmembrane region" description="Helical" evidence="12">
    <location>
        <begin position="434"/>
        <end position="455"/>
    </location>
</feature>
<dbReference type="Pfam" id="PF02705">
    <property type="entry name" value="K_trans"/>
    <property type="match status" value="1"/>
</dbReference>
<feature type="transmembrane region" description="Helical" evidence="12">
    <location>
        <begin position="260"/>
        <end position="280"/>
    </location>
</feature>
<evidence type="ECO:0000256" key="12">
    <source>
        <dbReference type="HAMAP-Rule" id="MF_01522"/>
    </source>
</evidence>
<evidence type="ECO:0000256" key="6">
    <source>
        <dbReference type="ARBA" id="ARBA00022692"/>
    </source>
</evidence>
<keyword evidence="10 12" id="KW-0406">Ion transport</keyword>
<keyword evidence="5 12" id="KW-0633">Potassium transport</keyword>
<dbReference type="InterPro" id="IPR023051">
    <property type="entry name" value="Kup"/>
</dbReference>
<protein>
    <recommendedName>
        <fullName evidence="12">Probable potassium transport system protein Kup</fullName>
    </recommendedName>
</protein>
<evidence type="ECO:0000256" key="3">
    <source>
        <dbReference type="ARBA" id="ARBA00022448"/>
    </source>
</evidence>